<sequence>MFGIRFAEAEHTFNITRAVLVLEYMQAAIDVIITRDHGDVVPQLREAAKERLATFHA</sequence>
<name>A0A7Y2PCE1_SPHPI</name>
<dbReference type="EMBL" id="JABEOU010000002">
    <property type="protein sequence ID" value="NNG55901.1"/>
    <property type="molecule type" value="Genomic_DNA"/>
</dbReference>
<protein>
    <submittedName>
        <fullName evidence="1">Uncharacterized protein</fullName>
    </submittedName>
</protein>
<reference evidence="1 2" key="1">
    <citation type="submission" date="2020-05" db="EMBL/GenBank/DDBJ databases">
        <title>Draft Genome Sequences of Sphingomonas sp. Isolated from the International Space Station.</title>
        <authorList>
            <person name="Bijlani S."/>
            <person name="Singh N.K."/>
            <person name="Mason C.E."/>
            <person name="Wang C.C."/>
            <person name="Venkateswaran K."/>
        </authorList>
    </citation>
    <scope>NUCLEOTIDE SEQUENCE [LARGE SCALE GENOMIC DNA]</scope>
    <source>
        <strain evidence="1 2">FKI-L5-BR-P1</strain>
    </source>
</reference>
<dbReference type="RefSeq" id="WP_154651477.1">
    <property type="nucleotide sequence ID" value="NZ_JABEOU010000002.1"/>
</dbReference>
<comment type="caution">
    <text evidence="1">The sequence shown here is derived from an EMBL/GenBank/DDBJ whole genome shotgun (WGS) entry which is preliminary data.</text>
</comment>
<proteinExistence type="predicted"/>
<organism evidence="1 2">
    <name type="scientific">Sphingomonas paucimobilis</name>
    <name type="common">Pseudomonas paucimobilis</name>
    <dbReference type="NCBI Taxonomy" id="13689"/>
    <lineage>
        <taxon>Bacteria</taxon>
        <taxon>Pseudomonadati</taxon>
        <taxon>Pseudomonadota</taxon>
        <taxon>Alphaproteobacteria</taxon>
        <taxon>Sphingomonadales</taxon>
        <taxon>Sphingomonadaceae</taxon>
        <taxon>Sphingomonas</taxon>
    </lineage>
</organism>
<gene>
    <name evidence="1" type="ORF">HKX06_00630</name>
</gene>
<dbReference type="AlphaFoldDB" id="A0A7Y2PCE1"/>
<accession>A0A7Y2PCE1</accession>
<dbReference type="Proteomes" id="UP000550136">
    <property type="component" value="Unassembled WGS sequence"/>
</dbReference>
<evidence type="ECO:0000313" key="1">
    <source>
        <dbReference type="EMBL" id="NNG55901.1"/>
    </source>
</evidence>
<evidence type="ECO:0000313" key="2">
    <source>
        <dbReference type="Proteomes" id="UP000550136"/>
    </source>
</evidence>